<dbReference type="PROSITE" id="PS51257">
    <property type="entry name" value="PROKAR_LIPOPROTEIN"/>
    <property type="match status" value="1"/>
</dbReference>
<dbReference type="RefSeq" id="WP_379841850.1">
    <property type="nucleotide sequence ID" value="NZ_JBHSMA010000001.1"/>
</dbReference>
<sequence>MKRFISSERWSWSATQLKFIPVLSALFLTLASCGTEEVPAKEKNFDGVYTVQEVKTADNYLLTVAKKADKANTVTIANLANLIKTPLEATISGHDLIIREQGFTNYLGDQYTVSGQGEMVENTLILRYTLKGHNGYTGSVFARKQGGGN</sequence>
<proteinExistence type="predicted"/>
<accession>A0ABW0I5A1</accession>
<reference evidence="2" key="1">
    <citation type="journal article" date="2019" name="Int. J. Syst. Evol. Microbiol.">
        <title>The Global Catalogue of Microorganisms (GCM) 10K type strain sequencing project: providing services to taxonomists for standard genome sequencing and annotation.</title>
        <authorList>
            <consortium name="The Broad Institute Genomics Platform"/>
            <consortium name="The Broad Institute Genome Sequencing Center for Infectious Disease"/>
            <person name="Wu L."/>
            <person name="Ma J."/>
        </authorList>
    </citation>
    <scope>NUCLEOTIDE SEQUENCE [LARGE SCALE GENOMIC DNA]</scope>
    <source>
        <strain evidence="2">CCUG 55250</strain>
    </source>
</reference>
<gene>
    <name evidence="1" type="ORF">ACFPMF_05295</name>
</gene>
<organism evidence="1 2">
    <name type="scientific">Larkinella bovis</name>
    <dbReference type="NCBI Taxonomy" id="683041"/>
    <lineage>
        <taxon>Bacteria</taxon>
        <taxon>Pseudomonadati</taxon>
        <taxon>Bacteroidota</taxon>
        <taxon>Cytophagia</taxon>
        <taxon>Cytophagales</taxon>
        <taxon>Spirosomataceae</taxon>
        <taxon>Larkinella</taxon>
    </lineage>
</organism>
<evidence type="ECO:0000313" key="1">
    <source>
        <dbReference type="EMBL" id="MFC5408711.1"/>
    </source>
</evidence>
<evidence type="ECO:0000313" key="2">
    <source>
        <dbReference type="Proteomes" id="UP001596106"/>
    </source>
</evidence>
<name>A0ABW0I5A1_9BACT</name>
<dbReference type="EMBL" id="JBHSMA010000001">
    <property type="protein sequence ID" value="MFC5408711.1"/>
    <property type="molecule type" value="Genomic_DNA"/>
</dbReference>
<keyword evidence="2" id="KW-1185">Reference proteome</keyword>
<dbReference type="Proteomes" id="UP001596106">
    <property type="component" value="Unassembled WGS sequence"/>
</dbReference>
<protein>
    <submittedName>
        <fullName evidence="1">Uncharacterized protein</fullName>
    </submittedName>
</protein>
<comment type="caution">
    <text evidence="1">The sequence shown here is derived from an EMBL/GenBank/DDBJ whole genome shotgun (WGS) entry which is preliminary data.</text>
</comment>